<reference evidence="1" key="1">
    <citation type="submission" date="2021-01" db="EMBL/GenBank/DDBJ databases">
        <authorList>
            <person name="Corre E."/>
            <person name="Pelletier E."/>
            <person name="Niang G."/>
            <person name="Scheremetjew M."/>
            <person name="Finn R."/>
            <person name="Kale V."/>
            <person name="Holt S."/>
            <person name="Cochrane G."/>
            <person name="Meng A."/>
            <person name="Brown T."/>
            <person name="Cohen L."/>
        </authorList>
    </citation>
    <scope>NUCLEOTIDE SEQUENCE</scope>
    <source>
        <strain evidence="1">CCAC1681</strain>
    </source>
</reference>
<gene>
    <name evidence="1" type="ORF">MSP1401_LOCUS1802</name>
</gene>
<dbReference type="EMBL" id="HBEN01002209">
    <property type="protein sequence ID" value="CAD8432067.1"/>
    <property type="molecule type" value="Transcribed_RNA"/>
</dbReference>
<protein>
    <submittedName>
        <fullName evidence="1">Uncharacterized protein</fullName>
    </submittedName>
</protein>
<dbReference type="PANTHER" id="PTHR34133:SF8">
    <property type="entry name" value="OS07G0633000 PROTEIN"/>
    <property type="match status" value="1"/>
</dbReference>
<dbReference type="InterPro" id="IPR018971">
    <property type="entry name" value="DUF1997"/>
</dbReference>
<dbReference type="PANTHER" id="PTHR34133">
    <property type="entry name" value="OS07G0633000 PROTEIN"/>
    <property type="match status" value="1"/>
</dbReference>
<name>A0A7S0CTQ7_MICPS</name>
<organism evidence="1">
    <name type="scientific">Micromonas pusilla</name>
    <name type="common">Picoplanktonic green alga</name>
    <name type="synonym">Chromulina pusilla</name>
    <dbReference type="NCBI Taxonomy" id="38833"/>
    <lineage>
        <taxon>Eukaryota</taxon>
        <taxon>Viridiplantae</taxon>
        <taxon>Chlorophyta</taxon>
        <taxon>Mamiellophyceae</taxon>
        <taxon>Mamiellales</taxon>
        <taxon>Mamiellaceae</taxon>
        <taxon>Micromonas</taxon>
    </lineage>
</organism>
<evidence type="ECO:0000313" key="1">
    <source>
        <dbReference type="EMBL" id="CAD8432067.1"/>
    </source>
</evidence>
<dbReference type="AlphaFoldDB" id="A0A7S0CTQ7"/>
<dbReference type="Pfam" id="PF09366">
    <property type="entry name" value="DUF1997"/>
    <property type="match status" value="1"/>
</dbReference>
<proteinExistence type="predicted"/>
<sequence>MATTSWTARCATPATASTASARRSPFLGGARAFKPSAPSRSAGRVSTLTRCDVRKAWRSSRSMTLTIKDEDETHDFSTYISDGERIIGVTFPDESRREKLDDTTWRVQLLPFEFMQWRATVFTTLKLEARAGELRLSSEDLTIEGLPDELGVNGKVWLSMDGALKPARTGGKAGRKVLGKLTVNLSADVNEMIAILPGFDDAVNLINDTVIANLQGSINATVADDYAKWRVGESAKTRVNA</sequence>
<accession>A0A7S0CTQ7</accession>